<name>A0A3G1A5K8_9CREN</name>
<dbReference type="EMBL" id="CP007493">
    <property type="protein sequence ID" value="AJB42092.1"/>
    <property type="molecule type" value="Genomic_DNA"/>
</dbReference>
<dbReference type="PANTHER" id="PTHR30482:SF1">
    <property type="entry name" value="BRANCHED-CHAIN AMINO ACID TRANSPORT PERMEASE PROTEIN LIVM-RELATED"/>
    <property type="match status" value="1"/>
</dbReference>
<dbReference type="CDD" id="cd06581">
    <property type="entry name" value="TM_PBP1_LivM_like"/>
    <property type="match status" value="1"/>
</dbReference>
<keyword evidence="3 6" id="KW-0812">Transmembrane</keyword>
<evidence type="ECO:0000313" key="8">
    <source>
        <dbReference type="Proteomes" id="UP000266720"/>
    </source>
</evidence>
<keyword evidence="4 6" id="KW-1133">Transmembrane helix</keyword>
<dbReference type="InterPro" id="IPR043428">
    <property type="entry name" value="LivM-like"/>
</dbReference>
<dbReference type="RefSeq" id="WP_052886931.1">
    <property type="nucleotide sequence ID" value="NZ_CP007493.1"/>
</dbReference>
<evidence type="ECO:0000256" key="4">
    <source>
        <dbReference type="ARBA" id="ARBA00022989"/>
    </source>
</evidence>
<feature type="transmembrane region" description="Helical" evidence="6">
    <location>
        <begin position="223"/>
        <end position="244"/>
    </location>
</feature>
<evidence type="ECO:0000256" key="6">
    <source>
        <dbReference type="SAM" id="Phobius"/>
    </source>
</evidence>
<dbReference type="Pfam" id="PF02653">
    <property type="entry name" value="BPD_transp_2"/>
    <property type="match status" value="1"/>
</dbReference>
<evidence type="ECO:0000256" key="1">
    <source>
        <dbReference type="ARBA" id="ARBA00004651"/>
    </source>
</evidence>
<evidence type="ECO:0000313" key="7">
    <source>
        <dbReference type="EMBL" id="AJB42092.1"/>
    </source>
</evidence>
<proteinExistence type="predicted"/>
<dbReference type="GO" id="GO:0005886">
    <property type="term" value="C:plasma membrane"/>
    <property type="evidence" value="ECO:0007669"/>
    <property type="project" value="UniProtKB-SubCell"/>
</dbReference>
<comment type="subcellular location">
    <subcellularLocation>
        <location evidence="1">Cell membrane</location>
        <topology evidence="1">Multi-pass membrane protein</topology>
    </subcellularLocation>
</comment>
<evidence type="ECO:0000256" key="2">
    <source>
        <dbReference type="ARBA" id="ARBA00022475"/>
    </source>
</evidence>
<dbReference type="AlphaFoldDB" id="A0A3G1A5K8"/>
<keyword evidence="2" id="KW-1003">Cell membrane</keyword>
<dbReference type="KEGG" id="tcb:TCARB_1044"/>
<dbReference type="GO" id="GO:0015658">
    <property type="term" value="F:branched-chain amino acid transmembrane transporter activity"/>
    <property type="evidence" value="ECO:0007669"/>
    <property type="project" value="InterPro"/>
</dbReference>
<dbReference type="Proteomes" id="UP000266720">
    <property type="component" value="Chromosome"/>
</dbReference>
<gene>
    <name evidence="7" type="ORF">TCARB_1044</name>
</gene>
<feature type="transmembrane region" description="Helical" evidence="6">
    <location>
        <begin position="41"/>
        <end position="61"/>
    </location>
</feature>
<reference evidence="8" key="1">
    <citation type="book" date="2010" name="EXTREMOPHILES" publisher="0:0-0">
        <title>Complete genome sequences of ten hyperthermophilic archaea reveal their metabolic capabilities and possible ecological roles.</title>
        <editorList>
            <person name="?"/>
        </editorList>
        <authorList>
            <person name="Ravin N.V."/>
            <person name="Mardanov A.V."/>
            <person name="Bonch-Osmolovskaya E.A."/>
            <person name="Skryabin K.G."/>
        </authorList>
    </citation>
    <scope>NUCLEOTIDE SEQUENCE [LARGE SCALE GENOMIC DNA]</scope>
    <source>
        <strain evidence="8">1505</strain>
    </source>
</reference>
<sequence length="350" mass="38040">MIDLVGFLISWLTFLGIYGILAISLNFESGTSGVTNFGKAFFYGLGAYIGASLTVYLFLLLNNIDVSKVSPFDVEGIVYLGQFATKNPLLNIGLFILSLLLAFIVAGIVGYLLSYPIIRVGPAFVGFTLLSTGELFRIFVLHYKPLGESKGIMSIPHPFAWIPNPTVRTALYLAVVLGFLALAYFVFNRLYNSPLGRTLRAVRDDEVAALCLGKHVPKLKATVLFIGSGFAGIAGVLLAFYLGSISPTYDMIGPPVTFNVWAMIILGGMGNLTGSILGAIIFTFLDRFLIFVTPNLGITVFSPDYIRGFLVGFLIVAVLLFRPQGILKEGKIETPAWKVYEEDVKGEKSG</sequence>
<feature type="transmembrane region" description="Helical" evidence="6">
    <location>
        <begin position="256"/>
        <end position="285"/>
    </location>
</feature>
<keyword evidence="5 6" id="KW-0472">Membrane</keyword>
<dbReference type="STRING" id="697581.TCARB_1044"/>
<dbReference type="GeneID" id="25406460"/>
<dbReference type="PANTHER" id="PTHR30482">
    <property type="entry name" value="HIGH-AFFINITY BRANCHED-CHAIN AMINO ACID TRANSPORT SYSTEM PERMEASE"/>
    <property type="match status" value="1"/>
</dbReference>
<evidence type="ECO:0000256" key="5">
    <source>
        <dbReference type="ARBA" id="ARBA00023136"/>
    </source>
</evidence>
<feature type="transmembrane region" description="Helical" evidence="6">
    <location>
        <begin position="169"/>
        <end position="187"/>
    </location>
</feature>
<dbReference type="InterPro" id="IPR001851">
    <property type="entry name" value="ABC_transp_permease"/>
</dbReference>
<organism evidence="7 8">
    <name type="scientific">Thermofilum adornatum 1505</name>
    <dbReference type="NCBI Taxonomy" id="697581"/>
    <lineage>
        <taxon>Archaea</taxon>
        <taxon>Thermoproteota</taxon>
        <taxon>Thermoprotei</taxon>
        <taxon>Thermofilales</taxon>
        <taxon>Thermofilaceae</taxon>
        <taxon>Thermofilum</taxon>
    </lineage>
</organism>
<accession>A0A3G1A5K8</accession>
<feature type="transmembrane region" description="Helical" evidence="6">
    <location>
        <begin position="120"/>
        <end position="140"/>
    </location>
</feature>
<protein>
    <submittedName>
        <fullName evidence="7">Inner-membrane translocator</fullName>
    </submittedName>
</protein>
<evidence type="ECO:0000256" key="3">
    <source>
        <dbReference type="ARBA" id="ARBA00022692"/>
    </source>
</evidence>
<feature type="transmembrane region" description="Helical" evidence="6">
    <location>
        <begin position="89"/>
        <end position="114"/>
    </location>
</feature>